<sequence length="225" mass="24855">MRNKGKVYPTPSSSSSSSSASPLPASSGDSFSVFKLLPAAILALAVTLSLEEREVLAYMITRSIKITNSTVRNKKKPLNNHKPPVFDCECFVCYTSYWFKWDSSPNRELIHKAIEAFEDHLNNGEDSRKKGKKRVKVGHHRLVGKSVIPPAEVQDAQSPPVFEAPTLQAKEDPDQISDNGEEEESQPPGDAAVTVSQEKGWARTVLPDVLGLLNSRLWSLWSPNV</sequence>
<name>A0ACB9EY02_CICIN</name>
<dbReference type="EMBL" id="CM042011">
    <property type="protein sequence ID" value="KAI3763458.1"/>
    <property type="molecule type" value="Genomic_DNA"/>
</dbReference>
<comment type="caution">
    <text evidence="1">The sequence shown here is derived from an EMBL/GenBank/DDBJ whole genome shotgun (WGS) entry which is preliminary data.</text>
</comment>
<proteinExistence type="predicted"/>
<organism evidence="1 2">
    <name type="scientific">Cichorium intybus</name>
    <name type="common">Chicory</name>
    <dbReference type="NCBI Taxonomy" id="13427"/>
    <lineage>
        <taxon>Eukaryota</taxon>
        <taxon>Viridiplantae</taxon>
        <taxon>Streptophyta</taxon>
        <taxon>Embryophyta</taxon>
        <taxon>Tracheophyta</taxon>
        <taxon>Spermatophyta</taxon>
        <taxon>Magnoliopsida</taxon>
        <taxon>eudicotyledons</taxon>
        <taxon>Gunneridae</taxon>
        <taxon>Pentapetalae</taxon>
        <taxon>asterids</taxon>
        <taxon>campanulids</taxon>
        <taxon>Asterales</taxon>
        <taxon>Asteraceae</taxon>
        <taxon>Cichorioideae</taxon>
        <taxon>Cichorieae</taxon>
        <taxon>Cichoriinae</taxon>
        <taxon>Cichorium</taxon>
    </lineage>
</organism>
<evidence type="ECO:0000313" key="1">
    <source>
        <dbReference type="EMBL" id="KAI3763458.1"/>
    </source>
</evidence>
<protein>
    <submittedName>
        <fullName evidence="1">Uncharacterized protein</fullName>
    </submittedName>
</protein>
<reference evidence="2" key="1">
    <citation type="journal article" date="2022" name="Mol. Ecol. Resour.">
        <title>The genomes of chicory, endive, great burdock and yacon provide insights into Asteraceae palaeo-polyploidization history and plant inulin production.</title>
        <authorList>
            <person name="Fan W."/>
            <person name="Wang S."/>
            <person name="Wang H."/>
            <person name="Wang A."/>
            <person name="Jiang F."/>
            <person name="Liu H."/>
            <person name="Zhao H."/>
            <person name="Xu D."/>
            <person name="Zhang Y."/>
        </authorList>
    </citation>
    <scope>NUCLEOTIDE SEQUENCE [LARGE SCALE GENOMIC DNA]</scope>
    <source>
        <strain evidence="2">cv. Punajuju</strain>
    </source>
</reference>
<dbReference type="Proteomes" id="UP001055811">
    <property type="component" value="Linkage Group LG03"/>
</dbReference>
<accession>A0ACB9EY02</accession>
<reference evidence="1 2" key="2">
    <citation type="journal article" date="2022" name="Mol. Ecol. Resour.">
        <title>The genomes of chicory, endive, great burdock and yacon provide insights into Asteraceae paleo-polyploidization history and plant inulin production.</title>
        <authorList>
            <person name="Fan W."/>
            <person name="Wang S."/>
            <person name="Wang H."/>
            <person name="Wang A."/>
            <person name="Jiang F."/>
            <person name="Liu H."/>
            <person name="Zhao H."/>
            <person name="Xu D."/>
            <person name="Zhang Y."/>
        </authorList>
    </citation>
    <scope>NUCLEOTIDE SEQUENCE [LARGE SCALE GENOMIC DNA]</scope>
    <source>
        <strain evidence="2">cv. Punajuju</strain>
        <tissue evidence="1">Leaves</tissue>
    </source>
</reference>
<gene>
    <name evidence="1" type="ORF">L2E82_13325</name>
</gene>
<keyword evidence="2" id="KW-1185">Reference proteome</keyword>
<evidence type="ECO:0000313" key="2">
    <source>
        <dbReference type="Proteomes" id="UP001055811"/>
    </source>
</evidence>